<dbReference type="EMBL" id="JAGXFD010000001">
    <property type="protein sequence ID" value="MBZ9567856.1"/>
    <property type="molecule type" value="Genomic_DNA"/>
</dbReference>
<sequence>MPTWTGEDLAVIIVKNMVDTLTSTFVVSTILWREVQHSARKEETTMCYSEDSLEWLEVWYVIECELELLREAAEAEAEVPEAA</sequence>
<keyword evidence="2" id="KW-1185">Reference proteome</keyword>
<evidence type="ECO:0000313" key="1">
    <source>
        <dbReference type="EMBL" id="MBZ9567856.1"/>
    </source>
</evidence>
<protein>
    <submittedName>
        <fullName evidence="1">Uncharacterized protein</fullName>
    </submittedName>
</protein>
<reference evidence="1 2" key="1">
    <citation type="submission" date="2021-05" db="EMBL/GenBank/DDBJ databases">
        <title>Petroleum and Energy Research Collection (APPE): ex situ preservation of microbial diversity associated with the oil industry and exploitation of its biotechnological potential.</title>
        <authorList>
            <person name="Paixao C.T.M."/>
            <person name="Gomes M.B."/>
            <person name="Oliveira V.M."/>
        </authorList>
    </citation>
    <scope>NUCLEOTIDE SEQUENCE [LARGE SCALE GENOMIC DNA]</scope>
    <source>
        <strain evidence="1 2">LIT2</strain>
    </source>
</reference>
<dbReference type="RefSeq" id="WP_224420848.1">
    <property type="nucleotide sequence ID" value="NZ_JAGXFD010000001.1"/>
</dbReference>
<evidence type="ECO:0000313" key="2">
    <source>
        <dbReference type="Proteomes" id="UP001319883"/>
    </source>
</evidence>
<proteinExistence type="predicted"/>
<accession>A0ABS7WZ04</accession>
<name>A0ABS7WZ04_9GAMM</name>
<comment type="caution">
    <text evidence="1">The sequence shown here is derived from an EMBL/GenBank/DDBJ whole genome shotgun (WGS) entry which is preliminary data.</text>
</comment>
<organism evidence="1 2">
    <name type="scientific">Modicisalibacter tunisiensis</name>
    <dbReference type="NCBI Taxonomy" id="390637"/>
    <lineage>
        <taxon>Bacteria</taxon>
        <taxon>Pseudomonadati</taxon>
        <taxon>Pseudomonadota</taxon>
        <taxon>Gammaproteobacteria</taxon>
        <taxon>Oceanospirillales</taxon>
        <taxon>Halomonadaceae</taxon>
        <taxon>Modicisalibacter</taxon>
    </lineage>
</organism>
<dbReference type="Proteomes" id="UP001319883">
    <property type="component" value="Unassembled WGS sequence"/>
</dbReference>
<gene>
    <name evidence="1" type="ORF">KGQ91_09210</name>
</gene>